<dbReference type="InterPro" id="IPR056802">
    <property type="entry name" value="ATR-like_M-HEAT"/>
</dbReference>
<dbReference type="EMBL" id="CAKOGL010000029">
    <property type="protein sequence ID" value="CAH2106302.1"/>
    <property type="molecule type" value="Genomic_DNA"/>
</dbReference>
<evidence type="ECO:0000313" key="16">
    <source>
        <dbReference type="EMBL" id="CAH2106302.1"/>
    </source>
</evidence>
<evidence type="ECO:0000256" key="7">
    <source>
        <dbReference type="ARBA" id="ARBA00022763"/>
    </source>
</evidence>
<evidence type="ECO:0000256" key="11">
    <source>
        <dbReference type="ARBA" id="ARBA00023242"/>
    </source>
</evidence>
<evidence type="ECO:0000256" key="2">
    <source>
        <dbReference type="ARBA" id="ARBA00010769"/>
    </source>
</evidence>
<dbReference type="PANTHER" id="PTHR11139:SF69">
    <property type="entry name" value="SERINE_THREONINE-PROTEIN KINASE ATR"/>
    <property type="match status" value="1"/>
</dbReference>
<comment type="subcellular location">
    <subcellularLocation>
        <location evidence="1">Nucleus</location>
    </subcellularLocation>
</comment>
<keyword evidence="6" id="KW-0547">Nucleotide-binding</keyword>
<gene>
    <name evidence="16" type="ORF">EEDITHA_LOCUS20451</name>
</gene>
<dbReference type="GO" id="GO:0005694">
    <property type="term" value="C:chromosome"/>
    <property type="evidence" value="ECO:0007669"/>
    <property type="project" value="TreeGrafter"/>
</dbReference>
<dbReference type="InterPro" id="IPR003151">
    <property type="entry name" value="PIK-rel_kinase_FAT"/>
</dbReference>
<evidence type="ECO:0000256" key="12">
    <source>
        <dbReference type="ARBA" id="ARBA00024420"/>
    </source>
</evidence>
<dbReference type="InterPro" id="IPR011009">
    <property type="entry name" value="Kinase-like_dom_sf"/>
</dbReference>
<accession>A0AAU9V4S8</accession>
<evidence type="ECO:0000256" key="10">
    <source>
        <dbReference type="ARBA" id="ARBA00023204"/>
    </source>
</evidence>
<evidence type="ECO:0000313" key="17">
    <source>
        <dbReference type="Proteomes" id="UP001153954"/>
    </source>
</evidence>
<evidence type="ECO:0000256" key="8">
    <source>
        <dbReference type="ARBA" id="ARBA00022777"/>
    </source>
</evidence>
<feature type="domain" description="FATC" evidence="15">
    <location>
        <begin position="2508"/>
        <end position="2540"/>
    </location>
</feature>
<dbReference type="InterPro" id="IPR014009">
    <property type="entry name" value="PIK_FAT"/>
</dbReference>
<dbReference type="Pfam" id="PF08064">
    <property type="entry name" value="UME"/>
    <property type="match status" value="1"/>
</dbReference>
<dbReference type="Pfam" id="PF00454">
    <property type="entry name" value="PI3_PI4_kinase"/>
    <property type="match status" value="1"/>
</dbReference>
<comment type="similarity">
    <text evidence="2">Belongs to the PI3/PI4-kinase family. ATM subfamily.</text>
</comment>
<dbReference type="InterPro" id="IPR036940">
    <property type="entry name" value="PI3/4_kinase_cat_sf"/>
</dbReference>
<dbReference type="SMART" id="SM00146">
    <property type="entry name" value="PI3Kc"/>
    <property type="match status" value="1"/>
</dbReference>
<dbReference type="SMART" id="SM01343">
    <property type="entry name" value="FATC"/>
    <property type="match status" value="1"/>
</dbReference>
<organism evidence="16 17">
    <name type="scientific">Euphydryas editha</name>
    <name type="common">Edith's checkerspot</name>
    <dbReference type="NCBI Taxonomy" id="104508"/>
    <lineage>
        <taxon>Eukaryota</taxon>
        <taxon>Metazoa</taxon>
        <taxon>Ecdysozoa</taxon>
        <taxon>Arthropoda</taxon>
        <taxon>Hexapoda</taxon>
        <taxon>Insecta</taxon>
        <taxon>Pterygota</taxon>
        <taxon>Neoptera</taxon>
        <taxon>Endopterygota</taxon>
        <taxon>Lepidoptera</taxon>
        <taxon>Glossata</taxon>
        <taxon>Ditrysia</taxon>
        <taxon>Papilionoidea</taxon>
        <taxon>Nymphalidae</taxon>
        <taxon>Nymphalinae</taxon>
        <taxon>Euphydryas</taxon>
    </lineage>
</organism>
<dbReference type="PROSITE" id="PS51189">
    <property type="entry name" value="FAT"/>
    <property type="match status" value="1"/>
</dbReference>
<dbReference type="InterPro" id="IPR016024">
    <property type="entry name" value="ARM-type_fold"/>
</dbReference>
<evidence type="ECO:0000256" key="3">
    <source>
        <dbReference type="ARBA" id="ARBA00012513"/>
    </source>
</evidence>
<dbReference type="Gene3D" id="3.30.1010.10">
    <property type="entry name" value="Phosphatidylinositol 3-kinase Catalytic Subunit, Chain A, domain 4"/>
    <property type="match status" value="1"/>
</dbReference>
<keyword evidence="4" id="KW-0723">Serine/threonine-protein kinase</keyword>
<dbReference type="PROSITE" id="PS51190">
    <property type="entry name" value="FATC"/>
    <property type="match status" value="1"/>
</dbReference>
<evidence type="ECO:0000259" key="14">
    <source>
        <dbReference type="PROSITE" id="PS51189"/>
    </source>
</evidence>
<dbReference type="EC" id="2.7.11.1" evidence="3"/>
<dbReference type="InterPro" id="IPR000403">
    <property type="entry name" value="PI3/4_kinase_cat_dom"/>
</dbReference>
<dbReference type="GO" id="GO:0006281">
    <property type="term" value="P:DNA repair"/>
    <property type="evidence" value="ECO:0007669"/>
    <property type="project" value="UniProtKB-KW"/>
</dbReference>
<dbReference type="GO" id="GO:0005634">
    <property type="term" value="C:nucleus"/>
    <property type="evidence" value="ECO:0007669"/>
    <property type="project" value="UniProtKB-SubCell"/>
</dbReference>
<evidence type="ECO:0000256" key="6">
    <source>
        <dbReference type="ARBA" id="ARBA00022741"/>
    </source>
</evidence>
<dbReference type="Pfam" id="PF02259">
    <property type="entry name" value="FAT"/>
    <property type="match status" value="1"/>
</dbReference>
<dbReference type="PANTHER" id="PTHR11139">
    <property type="entry name" value="ATAXIA TELANGIECTASIA MUTATED ATM -RELATED"/>
    <property type="match status" value="1"/>
</dbReference>
<dbReference type="Pfam" id="PF23593">
    <property type="entry name" value="HEAT_ATR"/>
    <property type="match status" value="1"/>
</dbReference>
<keyword evidence="8" id="KW-0418">Kinase</keyword>
<dbReference type="InterPro" id="IPR057564">
    <property type="entry name" value="HEAT_ATR"/>
</dbReference>
<keyword evidence="10" id="KW-0234">DNA repair</keyword>
<comment type="caution">
    <text evidence="16">The sequence shown here is derived from an EMBL/GenBank/DDBJ whole genome shotgun (WGS) entry which is preliminary data.</text>
</comment>
<keyword evidence="11" id="KW-0539">Nucleus</keyword>
<dbReference type="InterPro" id="IPR003152">
    <property type="entry name" value="FATC_dom"/>
</dbReference>
<dbReference type="GO" id="GO:0005524">
    <property type="term" value="F:ATP binding"/>
    <property type="evidence" value="ECO:0007669"/>
    <property type="project" value="UniProtKB-KW"/>
</dbReference>
<dbReference type="GO" id="GO:0000723">
    <property type="term" value="P:telomere maintenance"/>
    <property type="evidence" value="ECO:0007669"/>
    <property type="project" value="TreeGrafter"/>
</dbReference>
<dbReference type="GO" id="GO:0000077">
    <property type="term" value="P:DNA damage checkpoint signaling"/>
    <property type="evidence" value="ECO:0007669"/>
    <property type="project" value="TreeGrafter"/>
</dbReference>
<evidence type="ECO:0000259" key="15">
    <source>
        <dbReference type="PROSITE" id="PS51190"/>
    </source>
</evidence>
<dbReference type="PROSITE" id="PS50290">
    <property type="entry name" value="PI3_4_KINASE_3"/>
    <property type="match status" value="1"/>
</dbReference>
<dbReference type="CDD" id="cd00892">
    <property type="entry name" value="PIKKc_ATR"/>
    <property type="match status" value="1"/>
</dbReference>
<dbReference type="InterPro" id="IPR018936">
    <property type="entry name" value="PI3/4_kinase_CS"/>
</dbReference>
<dbReference type="PROSITE" id="PS00916">
    <property type="entry name" value="PI3_4_KINASE_2"/>
    <property type="match status" value="1"/>
</dbReference>
<keyword evidence="17" id="KW-1185">Reference proteome</keyword>
<protein>
    <recommendedName>
        <fullName evidence="12">Serine/threonine-protein kinase ATR</fullName>
        <ecNumber evidence="3">2.7.11.1</ecNumber>
    </recommendedName>
</protein>
<keyword evidence="7" id="KW-0227">DNA damage</keyword>
<dbReference type="InterPro" id="IPR012993">
    <property type="entry name" value="UME"/>
</dbReference>
<feature type="domain" description="FAT" evidence="14">
    <location>
        <begin position="1543"/>
        <end position="2090"/>
    </location>
</feature>
<dbReference type="SMART" id="SM00802">
    <property type="entry name" value="UME"/>
    <property type="match status" value="1"/>
</dbReference>
<evidence type="ECO:0000256" key="1">
    <source>
        <dbReference type="ARBA" id="ARBA00004123"/>
    </source>
</evidence>
<evidence type="ECO:0000256" key="5">
    <source>
        <dbReference type="ARBA" id="ARBA00022679"/>
    </source>
</evidence>
<keyword evidence="9" id="KW-0067">ATP-binding</keyword>
<sequence length="2540" mass="292983">MEEDYSDGPFTVWQMFNAPTLVLFNNLEHAADGLERLLTSILKLSGDFSEVLVPRPGVSKCPDSYYCAFNTWLLGRLFYICSVDDLNRIHNTSKEAQLKILNILCTNGASFYKNLHFEYYTVLKTLLKFYEDCPSENHKEIILNNFTPENIQIPNVDINLQHIYVKVENVEKCKNLIDLVLQLLSESIPPGLMYTTKADHEEKLFTQVLHAIENFSIDLKYMGFTFFLNLVKNMNNSSITKFNDMFRSIFQFLFSSLEAFVQFMDVLHDKSEIDNILLENLNKMLLGYIKVIENNFEYQQYLTRIVSIILSNKTNRIFNRDLHLYCLSLSNKVSLSEDLIKISDMDASQIHKVSDYYSKQIIECIESNRKAATKCDLNTNWYYTQVLSVIHSIKTCEDLNVNDIFLLNYHLQRCQEALGILELVRIDNRIFISGDIKPFCELIKRQRVLTVWHTLIKVIQQHQIQVVNNVISMDLIANIVLSTINLSDNVIIKEDALLLLQILCFQSSAEFSEHNLSFSDSIKTNILKYLLLAKLYLQANDDLIQWQKIIKFLYNSVFNCKDFDVSRKVIGIYTLIKLNNMASPSKIIENAIPILMTKDQRQLEILKVIPAIACMSLGTYSIIATNAKKPIGHVIFSNIGINVSVFCYNCHKTHETITSSKHFCSQVRKDFKVLVVDQGYNNSSAEKNSKYISILDGLKKLFGKFLNMKIWTEIDDNYWKLVGRLCSHYYIFDYVVSTDIINEHYLPESLTVFKKFIENTQNDKHPEWSSHIDDLINLFINVLVKLTQRCLENNDYNLQASTLDSIKKLGLCCNDKLVFPVTKLLVYYIMHPLCSLAPKAIIDLQDVCEFHNQSPNQVYHRYKKDYCKLFVECSLYNGKDFAIYLLKVVRAFGFIGYRDFISKDIHHFLPYLIPYAVVVKEIPSMIEEIAALVQCSVSEFVIERFPHIYVHVYLTESDNSAKKCYGVIEKLTGTSSLNLIKRHFRVILTEFLLQYCINPEKVLNACRYLACHDPDDSTPQYNMSMSTAQIAEFLNPKFLGVLAYFDHKLVNSKVALSVKRKALKSFPDIMQLMGSQYLTPLRFKVLATLRSALPLAKEFPKILADAWGAFIHNIDSISLGPLLSNLAVSLLQQFEYAPKEINEIFQYMILNKENILSSYISDLFFLEDSKISERVKIVINKHVRRKLPDSFEDKIKWYLSHLNHDISNLKAYAFSHLDKLLKNNRCEIHKAIFGGKNIDPVMVELIDSLLVGCKEPEGRVALASGACVGQLGAVEAGHLPRQYVQPDRSPFAFSLDDDCFAATALVELTRAFQYEKDTMNMDCYALTIQEILKFYDISPTGSKKEIWNSFSENMHQIMYPLLSSRYTLAYPSQPKKVHPLFGSAHATIFLEWAHNWTGQLIPLIESERIRELLRTVHPSMRRDVRTLFLFLPYVLLHAVVSNKNVEFIREEIMAVIGLENSEDDIPLTVEKSKYKMLRHIRMTPNINTAQAEGNQNKCSKTIYNLLDFLNRWLLEWIHMKEQPLQNETYKAIKRFVDSFDKLTIARGNYACGELERALQYLELYMDDDAKVQEQLPLLAEIYALLDEPDSVAGILSIKRSEPSLKEFILTQVVTGRLQDAALCYERLAQEEQLDRHGLQGMIEFYLDLDQPFTAYRLLNEHDSDNMTEISAEPLWRLGRFEQLEELVKKPVPPSRENWGLLMGRILLAYRKEDHDLFKVSCDDAISKLVLQMDGKSRGESALRSGYQSILGLHIITEAGHAEEVLRRLKNLDDGSTQSIAVVNKLLDEWRLRLSVVQSDFRTIEPLLRLRRILLQQTQELLEPTHPVMASKLKSCIGDLWLKSAKHARKAGIFQQSYMYVLNAEEYKPEGLFIEKAKIYWARGQQEHVMTTLRRGLKEAFPQTDKLTEEQRKICAKAKLLIAKYNDETTNVDVDVNIGYYKESVEVFKQWEKSLVCLGSYYEKVSSSDNCNLSVMWSRRLYALNSYGKALQYGHKYLYQSMPRMLSIWLDVEVTPEDKNIHSILAQMTEIIKTYSERLPIYLFLTAFSQIISRICHPVKEVYAQLKAIIVRLVAAYPQHALWMSLSVLKSGYPARAARCADVFADERLREPRALRLRTDFTQLAERLIELCNKPVAAAGRSTTVSTLVRTLPRLLASENFSHIMMPFQEFCKIVLPSKAARQERIGFNIPTEPAVYIAGIEEHITILPSLQKPRKVTLRGSDGKAYIIMLKPRDDLRKDFRLMEFNGVVNRFLQDAPETRKRRLYIRTYSVLPLNEECGLIEWVPNLVGLRHILMRIYKQKGIHTSNRELKEMMCSNKDPVEKKRRIYVDQLLPRHPPVFQEWFRRVFSDPYGWYQARSAYIRTTAVMSMVGYILGLGDRHGENISFDSTNGDTVHVDFNCLFNKGESFEWPERVPFRLTHNMEAAMGPLKHEGMFRKSCEAVMSALRAQTAALMSVVGPFVYDPLLSWGRARVDCAERTNEQALAHLLHIRQRLNGLVKTKNKQLSLSLSPEGQVEHLIVEATSIDNLCQMYIGWGPFL</sequence>
<evidence type="ECO:0000256" key="4">
    <source>
        <dbReference type="ARBA" id="ARBA00022527"/>
    </source>
</evidence>
<keyword evidence="5" id="KW-0808">Transferase</keyword>
<dbReference type="Pfam" id="PF02260">
    <property type="entry name" value="FATC"/>
    <property type="match status" value="1"/>
</dbReference>
<evidence type="ECO:0000256" key="9">
    <source>
        <dbReference type="ARBA" id="ARBA00022840"/>
    </source>
</evidence>
<dbReference type="InterPro" id="IPR050517">
    <property type="entry name" value="DDR_Repair_Kinase"/>
</dbReference>
<dbReference type="Gene3D" id="1.10.1070.11">
    <property type="entry name" value="Phosphatidylinositol 3-/4-kinase, catalytic domain"/>
    <property type="match status" value="1"/>
</dbReference>
<name>A0AAU9V4S8_EUPED</name>
<dbReference type="GO" id="GO:0004674">
    <property type="term" value="F:protein serine/threonine kinase activity"/>
    <property type="evidence" value="ECO:0007669"/>
    <property type="project" value="UniProtKB-KW"/>
</dbReference>
<proteinExistence type="inferred from homology"/>
<feature type="domain" description="PI3K/PI4K catalytic" evidence="13">
    <location>
        <begin position="2200"/>
        <end position="2514"/>
    </location>
</feature>
<dbReference type="SUPFAM" id="SSF48371">
    <property type="entry name" value="ARM repeat"/>
    <property type="match status" value="2"/>
</dbReference>
<dbReference type="Proteomes" id="UP001153954">
    <property type="component" value="Unassembled WGS sequence"/>
</dbReference>
<dbReference type="Pfam" id="PF25030">
    <property type="entry name" value="M-HEAT_ATR"/>
    <property type="match status" value="1"/>
</dbReference>
<dbReference type="SUPFAM" id="SSF56112">
    <property type="entry name" value="Protein kinase-like (PK-like)"/>
    <property type="match status" value="1"/>
</dbReference>
<evidence type="ECO:0000259" key="13">
    <source>
        <dbReference type="PROSITE" id="PS50290"/>
    </source>
</evidence>
<reference evidence="16" key="1">
    <citation type="submission" date="2022-03" db="EMBL/GenBank/DDBJ databases">
        <authorList>
            <person name="Tunstrom K."/>
        </authorList>
    </citation>
    <scope>NUCLEOTIDE SEQUENCE</scope>
</reference>